<feature type="transmembrane region" description="Helical" evidence="1">
    <location>
        <begin position="179"/>
        <end position="200"/>
    </location>
</feature>
<dbReference type="RefSeq" id="WP_131001272.1">
    <property type="nucleotide sequence ID" value="NZ_JBHSZR010000002.1"/>
</dbReference>
<dbReference type="OrthoDB" id="7676651at2"/>
<reference evidence="2 3" key="1">
    <citation type="submission" date="2019-02" db="EMBL/GenBank/DDBJ databases">
        <title>Hansschlegelia quercus sp. nov., a novel methylotrophic bacterium from buds of oak (Quercus robur L.).</title>
        <authorList>
            <person name="Agafonova N.V."/>
            <person name="Kaparullina E.N."/>
            <person name="Grouzdev D.S."/>
            <person name="Doronina N.V."/>
        </authorList>
    </citation>
    <scope>NUCLEOTIDE SEQUENCE [LARGE SCALE GENOMIC DNA]</scope>
    <source>
        <strain evidence="2 3">Dub</strain>
    </source>
</reference>
<feature type="transmembrane region" description="Helical" evidence="1">
    <location>
        <begin position="86"/>
        <end position="105"/>
    </location>
</feature>
<keyword evidence="1" id="KW-0472">Membrane</keyword>
<feature type="transmembrane region" description="Helical" evidence="1">
    <location>
        <begin position="55"/>
        <end position="74"/>
    </location>
</feature>
<dbReference type="EMBL" id="SIUB01000001">
    <property type="protein sequence ID" value="TBN55021.1"/>
    <property type="molecule type" value="Genomic_DNA"/>
</dbReference>
<dbReference type="Proteomes" id="UP000291613">
    <property type="component" value="Unassembled WGS sequence"/>
</dbReference>
<evidence type="ECO:0000256" key="1">
    <source>
        <dbReference type="SAM" id="Phobius"/>
    </source>
</evidence>
<protein>
    <submittedName>
        <fullName evidence="2">DUF1275 domain-containing protein</fullName>
    </submittedName>
</protein>
<dbReference type="Pfam" id="PF06912">
    <property type="entry name" value="DUF1275"/>
    <property type="match status" value="1"/>
</dbReference>
<sequence length="228" mass="23425">MRDALPAALSLNAGFVDTAGFLALHGLFTTHVTGNFVTLGAALVTGASGTLAKLLALPLFCVVVALATLLGHLLARAKMSPLRSLLFLQFLLLVAASVLAVQFGPFPNGDAPTALAIGGALVAAMAIQNAAQRLHLSAFPPTTIMTGTTTQIMIDVAELMRRDMRDDVRAAAKARLKRMSLAVAVFALGCAAAAIFFAYAPGWCFAAPPVLAAVAMVLPDPADASAKA</sequence>
<dbReference type="AlphaFoldDB" id="A0A4Q9GNE8"/>
<gene>
    <name evidence="2" type="ORF">EYR15_02420</name>
</gene>
<keyword evidence="1" id="KW-1133">Transmembrane helix</keyword>
<feature type="transmembrane region" description="Helical" evidence="1">
    <location>
        <begin position="111"/>
        <end position="131"/>
    </location>
</feature>
<name>A0A4Q9GNE8_9HYPH</name>
<feature type="transmembrane region" description="Helical" evidence="1">
    <location>
        <begin position="21"/>
        <end position="43"/>
    </location>
</feature>
<accession>A0A4Q9GNE8</accession>
<proteinExistence type="predicted"/>
<dbReference type="PANTHER" id="PTHR37314">
    <property type="entry name" value="SLR0142 PROTEIN"/>
    <property type="match status" value="1"/>
</dbReference>
<dbReference type="InterPro" id="IPR010699">
    <property type="entry name" value="DUF1275"/>
</dbReference>
<evidence type="ECO:0000313" key="3">
    <source>
        <dbReference type="Proteomes" id="UP000291613"/>
    </source>
</evidence>
<evidence type="ECO:0000313" key="2">
    <source>
        <dbReference type="EMBL" id="TBN55021.1"/>
    </source>
</evidence>
<dbReference type="PANTHER" id="PTHR37314:SF5">
    <property type="entry name" value="SLR0142 PROTEIN"/>
    <property type="match status" value="1"/>
</dbReference>
<organism evidence="2 3">
    <name type="scientific">Hansschlegelia quercus</name>
    <dbReference type="NCBI Taxonomy" id="2528245"/>
    <lineage>
        <taxon>Bacteria</taxon>
        <taxon>Pseudomonadati</taxon>
        <taxon>Pseudomonadota</taxon>
        <taxon>Alphaproteobacteria</taxon>
        <taxon>Hyphomicrobiales</taxon>
        <taxon>Methylopilaceae</taxon>
        <taxon>Hansschlegelia</taxon>
    </lineage>
</organism>
<keyword evidence="3" id="KW-1185">Reference proteome</keyword>
<comment type="caution">
    <text evidence="2">The sequence shown here is derived from an EMBL/GenBank/DDBJ whole genome shotgun (WGS) entry which is preliminary data.</text>
</comment>
<keyword evidence="1" id="KW-0812">Transmembrane</keyword>